<reference evidence="1 2" key="1">
    <citation type="submission" date="2014-05" db="EMBL/GenBank/DDBJ databases">
        <title>Draft genome sequence of Amycolatopsis rifamycinica DSM 46095.</title>
        <authorList>
            <person name="Lal R."/>
            <person name="Saxena A."/>
            <person name="Kumari R."/>
            <person name="Mukherjee U."/>
            <person name="Singh P."/>
            <person name="Sangwan N."/>
            <person name="Mahato N.K."/>
        </authorList>
    </citation>
    <scope>NUCLEOTIDE SEQUENCE [LARGE SCALE GENOMIC DNA]</scope>
    <source>
        <strain evidence="1 2">DSM 46095</strain>
    </source>
</reference>
<dbReference type="AlphaFoldDB" id="A0A066UEZ0"/>
<protein>
    <submittedName>
        <fullName evidence="1">Uncharacterized protein</fullName>
    </submittedName>
</protein>
<comment type="caution">
    <text evidence="1">The sequence shown here is derived from an EMBL/GenBank/DDBJ whole genome shotgun (WGS) entry which is preliminary data.</text>
</comment>
<dbReference type="Proteomes" id="UP000027345">
    <property type="component" value="Unassembled WGS sequence"/>
</dbReference>
<evidence type="ECO:0000313" key="1">
    <source>
        <dbReference type="EMBL" id="KDN22773.1"/>
    </source>
</evidence>
<evidence type="ECO:0000313" key="2">
    <source>
        <dbReference type="Proteomes" id="UP000027345"/>
    </source>
</evidence>
<sequence length="66" mass="7445">MVRKLLNAVERTAGYSHTGYLLNGLTGPGPFAAPAYLAPVWHPDLRLHPPLSRQERDAFERLTAWF</sequence>
<dbReference type="EMBL" id="JMQI01000014">
    <property type="protein sequence ID" value="KDN22773.1"/>
    <property type="molecule type" value="Genomic_DNA"/>
</dbReference>
<keyword evidence="2" id="KW-1185">Reference proteome</keyword>
<accession>A0A066UEZ0</accession>
<name>A0A066UEZ0_9PSEU</name>
<proteinExistence type="predicted"/>
<organism evidence="1 2">
    <name type="scientific">Amycolatopsis rifamycinica</name>
    <dbReference type="NCBI Taxonomy" id="287986"/>
    <lineage>
        <taxon>Bacteria</taxon>
        <taxon>Bacillati</taxon>
        <taxon>Actinomycetota</taxon>
        <taxon>Actinomycetes</taxon>
        <taxon>Pseudonocardiales</taxon>
        <taxon>Pseudonocardiaceae</taxon>
        <taxon>Amycolatopsis</taxon>
    </lineage>
</organism>
<gene>
    <name evidence="1" type="ORF">DV20_06980</name>
</gene>